<dbReference type="FunFam" id="3.40.33.10:FF:000006">
    <property type="entry name" value="Putative pathogenesis-related protein 1"/>
    <property type="match status" value="1"/>
</dbReference>
<dbReference type="PRINTS" id="PR00838">
    <property type="entry name" value="V5ALLERGEN"/>
</dbReference>
<dbReference type="Gene3D" id="3.40.33.10">
    <property type="entry name" value="CAP"/>
    <property type="match status" value="1"/>
</dbReference>
<gene>
    <name evidence="10" type="primary">LOC105169342</name>
</gene>
<dbReference type="Proteomes" id="UP000504604">
    <property type="component" value="Linkage group LG8"/>
</dbReference>
<dbReference type="Pfam" id="PF00188">
    <property type="entry name" value="CAP"/>
    <property type="match status" value="1"/>
</dbReference>
<evidence type="ECO:0000256" key="3">
    <source>
        <dbReference type="ARBA" id="ARBA00022729"/>
    </source>
</evidence>
<dbReference type="OrthoDB" id="337038at2759"/>
<keyword evidence="4" id="KW-0611">Plant defense</keyword>
<dbReference type="RefSeq" id="XP_020551758.1">
    <property type="nucleotide sequence ID" value="XM_020696099.1"/>
</dbReference>
<feature type="domain" description="SCP" evidence="8">
    <location>
        <begin position="54"/>
        <end position="186"/>
    </location>
</feature>
<evidence type="ECO:0000313" key="10">
    <source>
        <dbReference type="RefSeq" id="XP_020551758.1"/>
    </source>
</evidence>
<dbReference type="SUPFAM" id="SSF55797">
    <property type="entry name" value="PR-1-like"/>
    <property type="match status" value="1"/>
</dbReference>
<reference evidence="10" key="1">
    <citation type="submission" date="2025-08" db="UniProtKB">
        <authorList>
            <consortium name="RefSeq"/>
        </authorList>
    </citation>
    <scope>IDENTIFICATION</scope>
</reference>
<evidence type="ECO:0000259" key="8">
    <source>
        <dbReference type="SMART" id="SM00198"/>
    </source>
</evidence>
<keyword evidence="7" id="KW-0472">Membrane</keyword>
<keyword evidence="5" id="KW-1015">Disulfide bond</keyword>
<comment type="function">
    <text evidence="1">Probably involved in the defense reaction of plants against pathogens.</text>
</comment>
<keyword evidence="6" id="KW-0568">Pathogenesis-related protein</keyword>
<dbReference type="InterPro" id="IPR018244">
    <property type="entry name" value="Allrgn_V5/Tpx1_CS"/>
</dbReference>
<dbReference type="SMART" id="SM00198">
    <property type="entry name" value="SCP"/>
    <property type="match status" value="1"/>
</dbReference>
<dbReference type="PANTHER" id="PTHR10334">
    <property type="entry name" value="CYSTEINE-RICH SECRETORY PROTEIN-RELATED"/>
    <property type="match status" value="1"/>
</dbReference>
<evidence type="ECO:0000256" key="5">
    <source>
        <dbReference type="ARBA" id="ARBA00023157"/>
    </source>
</evidence>
<sequence length="190" mass="21092">MPINTQHLTLPFSSNQNPISHITTRITMDCHKIFLSLLSIIILSCLIIPSRAQNSAQDYVNAHNTARAQVGVSPVVWNTTLANCAQNYANQRKGDCALTHSNGIYGENLAKGSSSSFSGVSAVNMWVAEKQYYDYNTNSCIGGNQCLHYTQVVWHDSTQVGCARVQCTNGWYYVVCNYDAPGNWEGEWPY</sequence>
<name>A0A8M8UXW7_SESIN</name>
<keyword evidence="9" id="KW-1185">Reference proteome</keyword>
<dbReference type="CDD" id="cd05381">
    <property type="entry name" value="CAP_PR-1"/>
    <property type="match status" value="1"/>
</dbReference>
<dbReference type="InterPro" id="IPR001283">
    <property type="entry name" value="CRISP-related"/>
</dbReference>
<organism evidence="9 10">
    <name type="scientific">Sesamum indicum</name>
    <name type="common">Oriental sesame</name>
    <name type="synonym">Sesamum orientale</name>
    <dbReference type="NCBI Taxonomy" id="4182"/>
    <lineage>
        <taxon>Eukaryota</taxon>
        <taxon>Viridiplantae</taxon>
        <taxon>Streptophyta</taxon>
        <taxon>Embryophyta</taxon>
        <taxon>Tracheophyta</taxon>
        <taxon>Spermatophyta</taxon>
        <taxon>Magnoliopsida</taxon>
        <taxon>eudicotyledons</taxon>
        <taxon>Gunneridae</taxon>
        <taxon>Pentapetalae</taxon>
        <taxon>asterids</taxon>
        <taxon>lamiids</taxon>
        <taxon>Lamiales</taxon>
        <taxon>Pedaliaceae</taxon>
        <taxon>Sesamum</taxon>
    </lineage>
</organism>
<keyword evidence="3" id="KW-0732">Signal</keyword>
<evidence type="ECO:0000256" key="1">
    <source>
        <dbReference type="ARBA" id="ARBA00003143"/>
    </source>
</evidence>
<evidence type="ECO:0000313" key="9">
    <source>
        <dbReference type="Proteomes" id="UP000504604"/>
    </source>
</evidence>
<dbReference type="GO" id="GO:0005576">
    <property type="term" value="C:extracellular region"/>
    <property type="evidence" value="ECO:0007669"/>
    <property type="project" value="InterPro"/>
</dbReference>
<evidence type="ECO:0000256" key="6">
    <source>
        <dbReference type="ARBA" id="ARBA00023265"/>
    </source>
</evidence>
<protein>
    <submittedName>
        <fullName evidence="10">Pathogenesis-related protein 1A-like</fullName>
    </submittedName>
</protein>
<comment type="similarity">
    <text evidence="2">Belongs to the CRISP family.</text>
</comment>
<dbReference type="GeneID" id="105169342"/>
<dbReference type="GO" id="GO:0098542">
    <property type="term" value="P:defense response to other organism"/>
    <property type="evidence" value="ECO:0007669"/>
    <property type="project" value="UniProtKB-ARBA"/>
</dbReference>
<proteinExistence type="inferred from homology"/>
<dbReference type="InterPro" id="IPR035940">
    <property type="entry name" value="CAP_sf"/>
</dbReference>
<dbReference type="InterPro" id="IPR002413">
    <property type="entry name" value="V5_allergen-like"/>
</dbReference>
<evidence type="ECO:0000256" key="2">
    <source>
        <dbReference type="ARBA" id="ARBA00009923"/>
    </source>
</evidence>
<evidence type="ECO:0000256" key="7">
    <source>
        <dbReference type="SAM" id="Phobius"/>
    </source>
</evidence>
<dbReference type="PROSITE" id="PS01010">
    <property type="entry name" value="CRISP_2"/>
    <property type="match status" value="1"/>
</dbReference>
<dbReference type="InterPro" id="IPR014044">
    <property type="entry name" value="CAP_dom"/>
</dbReference>
<evidence type="ECO:0000256" key="4">
    <source>
        <dbReference type="ARBA" id="ARBA00022821"/>
    </source>
</evidence>
<dbReference type="PRINTS" id="PR00837">
    <property type="entry name" value="V5TPXLIKE"/>
</dbReference>
<keyword evidence="7" id="KW-1133">Transmembrane helix</keyword>
<dbReference type="KEGG" id="sind:105169342"/>
<feature type="transmembrane region" description="Helical" evidence="7">
    <location>
        <begin position="33"/>
        <end position="52"/>
    </location>
</feature>
<accession>A0A8M8UXW7</accession>
<keyword evidence="7" id="KW-0812">Transmembrane</keyword>
<dbReference type="AlphaFoldDB" id="A0A8M8UXW7"/>